<dbReference type="Proteomes" id="UP000295711">
    <property type="component" value="Unassembled WGS sequence"/>
</dbReference>
<gene>
    <name evidence="6" type="primary">xseB</name>
    <name evidence="8" type="ORF">EV212_101381</name>
</gene>
<organism evidence="8 9">
    <name type="scientific">Frisingicoccus caecimuris</name>
    <dbReference type="NCBI Taxonomy" id="1796636"/>
    <lineage>
        <taxon>Bacteria</taxon>
        <taxon>Bacillati</taxon>
        <taxon>Bacillota</taxon>
        <taxon>Clostridia</taxon>
        <taxon>Lachnospirales</taxon>
        <taxon>Lachnospiraceae</taxon>
        <taxon>Frisingicoccus</taxon>
    </lineage>
</organism>
<evidence type="ECO:0000256" key="1">
    <source>
        <dbReference type="ARBA" id="ARBA00009998"/>
    </source>
</evidence>
<dbReference type="NCBIfam" id="TIGR01280">
    <property type="entry name" value="xseB"/>
    <property type="match status" value="1"/>
</dbReference>
<dbReference type="PIRSF" id="PIRSF006488">
    <property type="entry name" value="Exonuc_VII_S"/>
    <property type="match status" value="1"/>
</dbReference>
<comment type="caution">
    <text evidence="8">The sequence shown here is derived from an EMBL/GenBank/DDBJ whole genome shotgun (WGS) entry which is preliminary data.</text>
</comment>
<comment type="function">
    <text evidence="6">Bidirectionally degrades single-stranded DNA into large acid-insoluble oligonucleotides, which are then degraded further into small acid-soluble oligonucleotides.</text>
</comment>
<keyword evidence="4 6" id="KW-0378">Hydrolase</keyword>
<accession>A0A4V2SE42</accession>
<keyword evidence="2 6" id="KW-0963">Cytoplasm</keyword>
<evidence type="ECO:0000256" key="4">
    <source>
        <dbReference type="ARBA" id="ARBA00022801"/>
    </source>
</evidence>
<sequence length="63" mass="7364">MAKSKTLETAFEELEDLIRQMENKETSLEESFKLYTAGMKLVKYCNDSLDKVEKKLIEVSEEE</sequence>
<protein>
    <recommendedName>
        <fullName evidence="6">Exodeoxyribonuclease 7 small subunit</fullName>
        <ecNumber evidence="6">3.1.11.6</ecNumber>
    </recommendedName>
    <alternativeName>
        <fullName evidence="6">Exodeoxyribonuclease VII small subunit</fullName>
        <shortName evidence="6">Exonuclease VII small subunit</shortName>
    </alternativeName>
</protein>
<dbReference type="PANTHER" id="PTHR34137">
    <property type="entry name" value="EXODEOXYRIBONUCLEASE 7 SMALL SUBUNIT"/>
    <property type="match status" value="1"/>
</dbReference>
<dbReference type="InterPro" id="IPR037004">
    <property type="entry name" value="Exonuc_VII_ssu_sf"/>
</dbReference>
<keyword evidence="3 6" id="KW-0540">Nuclease</keyword>
<dbReference type="AlphaFoldDB" id="A0A4V2SE42"/>
<dbReference type="SUPFAM" id="SSF116842">
    <property type="entry name" value="XseB-like"/>
    <property type="match status" value="1"/>
</dbReference>
<keyword evidence="9" id="KW-1185">Reference proteome</keyword>
<evidence type="ECO:0000313" key="9">
    <source>
        <dbReference type="Proteomes" id="UP000295711"/>
    </source>
</evidence>
<evidence type="ECO:0000313" key="8">
    <source>
        <dbReference type="EMBL" id="TCO86588.1"/>
    </source>
</evidence>
<comment type="similarity">
    <text evidence="1 6">Belongs to the XseB family.</text>
</comment>
<evidence type="ECO:0000256" key="6">
    <source>
        <dbReference type="HAMAP-Rule" id="MF_00337"/>
    </source>
</evidence>
<reference evidence="8 9" key="1">
    <citation type="submission" date="2019-03" db="EMBL/GenBank/DDBJ databases">
        <title>Genomic Encyclopedia of Type Strains, Phase IV (KMG-IV): sequencing the most valuable type-strain genomes for metagenomic binning, comparative biology and taxonomic classification.</title>
        <authorList>
            <person name="Goeker M."/>
        </authorList>
    </citation>
    <scope>NUCLEOTIDE SEQUENCE [LARGE SCALE GENOMIC DNA]</scope>
    <source>
        <strain evidence="8 9">DSM 28559</strain>
    </source>
</reference>
<keyword evidence="7" id="KW-0175">Coiled coil</keyword>
<keyword evidence="5 6" id="KW-0269">Exonuclease</keyword>
<dbReference type="PANTHER" id="PTHR34137:SF1">
    <property type="entry name" value="EXODEOXYRIBONUCLEASE 7 SMALL SUBUNIT"/>
    <property type="match status" value="1"/>
</dbReference>
<dbReference type="RefSeq" id="WP_132088005.1">
    <property type="nucleotide sequence ID" value="NZ_JANKAQ010000002.1"/>
</dbReference>
<dbReference type="EC" id="3.1.11.6" evidence="6"/>
<comment type="subunit">
    <text evidence="6">Heterooligomer composed of large and small subunits.</text>
</comment>
<evidence type="ECO:0000256" key="3">
    <source>
        <dbReference type="ARBA" id="ARBA00022722"/>
    </source>
</evidence>
<dbReference type="GO" id="GO:0006308">
    <property type="term" value="P:DNA catabolic process"/>
    <property type="evidence" value="ECO:0007669"/>
    <property type="project" value="UniProtKB-UniRule"/>
</dbReference>
<dbReference type="GO" id="GO:0005829">
    <property type="term" value="C:cytosol"/>
    <property type="evidence" value="ECO:0007669"/>
    <property type="project" value="TreeGrafter"/>
</dbReference>
<dbReference type="HAMAP" id="MF_00337">
    <property type="entry name" value="Exonuc_7_S"/>
    <property type="match status" value="1"/>
</dbReference>
<dbReference type="OrthoDB" id="1771251at2"/>
<dbReference type="InterPro" id="IPR003761">
    <property type="entry name" value="Exonuc_VII_S"/>
</dbReference>
<dbReference type="EMBL" id="SLXA01000001">
    <property type="protein sequence ID" value="TCO86588.1"/>
    <property type="molecule type" value="Genomic_DNA"/>
</dbReference>
<dbReference type="GO" id="GO:0009318">
    <property type="term" value="C:exodeoxyribonuclease VII complex"/>
    <property type="evidence" value="ECO:0007669"/>
    <property type="project" value="UniProtKB-UniRule"/>
</dbReference>
<evidence type="ECO:0000256" key="2">
    <source>
        <dbReference type="ARBA" id="ARBA00022490"/>
    </source>
</evidence>
<feature type="coiled-coil region" evidence="7">
    <location>
        <begin position="4"/>
        <end position="34"/>
    </location>
</feature>
<evidence type="ECO:0000256" key="5">
    <source>
        <dbReference type="ARBA" id="ARBA00022839"/>
    </source>
</evidence>
<dbReference type="Pfam" id="PF02609">
    <property type="entry name" value="Exonuc_VII_S"/>
    <property type="match status" value="1"/>
</dbReference>
<dbReference type="Gene3D" id="1.10.287.1040">
    <property type="entry name" value="Exonuclease VII, small subunit"/>
    <property type="match status" value="1"/>
</dbReference>
<comment type="subcellular location">
    <subcellularLocation>
        <location evidence="6">Cytoplasm</location>
    </subcellularLocation>
</comment>
<name>A0A4V2SE42_9FIRM</name>
<dbReference type="GO" id="GO:0008855">
    <property type="term" value="F:exodeoxyribonuclease VII activity"/>
    <property type="evidence" value="ECO:0007669"/>
    <property type="project" value="UniProtKB-UniRule"/>
</dbReference>
<evidence type="ECO:0000256" key="7">
    <source>
        <dbReference type="SAM" id="Coils"/>
    </source>
</evidence>
<proteinExistence type="inferred from homology"/>
<comment type="catalytic activity">
    <reaction evidence="6">
        <text>Exonucleolytic cleavage in either 5'- to 3'- or 3'- to 5'-direction to yield nucleoside 5'-phosphates.</text>
        <dbReference type="EC" id="3.1.11.6"/>
    </reaction>
</comment>